<dbReference type="AlphaFoldDB" id="A0A291RDA0"/>
<evidence type="ECO:0000256" key="1">
    <source>
        <dbReference type="ARBA" id="ARBA00010652"/>
    </source>
</evidence>
<evidence type="ECO:0000259" key="3">
    <source>
        <dbReference type="Pfam" id="PF00823"/>
    </source>
</evidence>
<feature type="compositionally biased region" description="Polar residues" evidence="2">
    <location>
        <begin position="315"/>
        <end position="324"/>
    </location>
</feature>
<feature type="domain" description="PPE" evidence="3">
    <location>
        <begin position="70"/>
        <end position="224"/>
    </location>
</feature>
<evidence type="ECO:0000313" key="5">
    <source>
        <dbReference type="Proteomes" id="UP000221961"/>
    </source>
</evidence>
<feature type="compositionally biased region" description="Low complexity" evidence="2">
    <location>
        <begin position="357"/>
        <end position="388"/>
    </location>
</feature>
<evidence type="ECO:0000313" key="4">
    <source>
        <dbReference type="EMBL" id="ATL65556.1"/>
    </source>
</evidence>
<dbReference type="Pfam" id="PF00823">
    <property type="entry name" value="PPE"/>
    <property type="match status" value="1"/>
</dbReference>
<name>A0A291RDA0_9NOCA</name>
<feature type="compositionally biased region" description="Gly residues" evidence="2">
    <location>
        <begin position="389"/>
        <end position="402"/>
    </location>
</feature>
<accession>A0A291RDA0</accession>
<dbReference type="InterPro" id="IPR038332">
    <property type="entry name" value="PPE_sf"/>
</dbReference>
<proteinExistence type="inferred from homology"/>
<feature type="compositionally biased region" description="Gly residues" evidence="2">
    <location>
        <begin position="239"/>
        <end position="263"/>
    </location>
</feature>
<feature type="compositionally biased region" description="Gly residues" evidence="2">
    <location>
        <begin position="328"/>
        <end position="356"/>
    </location>
</feature>
<organism evidence="4 5">
    <name type="scientific">Nocardia terpenica</name>
    <dbReference type="NCBI Taxonomy" id="455432"/>
    <lineage>
        <taxon>Bacteria</taxon>
        <taxon>Bacillati</taxon>
        <taxon>Actinomycetota</taxon>
        <taxon>Actinomycetes</taxon>
        <taxon>Mycobacteriales</taxon>
        <taxon>Nocardiaceae</taxon>
        <taxon>Nocardia</taxon>
    </lineage>
</organism>
<feature type="region of interest" description="Disordered" evidence="2">
    <location>
        <begin position="433"/>
        <end position="461"/>
    </location>
</feature>
<comment type="similarity">
    <text evidence="1">Belongs to the mycobacterial PPE family.</text>
</comment>
<feature type="compositionally biased region" description="Polar residues" evidence="2">
    <location>
        <begin position="281"/>
        <end position="290"/>
    </location>
</feature>
<feature type="compositionally biased region" description="Basic and acidic residues" evidence="2">
    <location>
        <begin position="448"/>
        <end position="461"/>
    </location>
</feature>
<dbReference type="InterPro" id="IPR000030">
    <property type="entry name" value="PPE_dom"/>
</dbReference>
<reference evidence="4 5" key="1">
    <citation type="submission" date="2017-10" db="EMBL/GenBank/DDBJ databases">
        <title>Comparative genomics between pathogenic Norcardia.</title>
        <authorList>
            <person name="Zeng L."/>
        </authorList>
    </citation>
    <scope>NUCLEOTIDE SEQUENCE [LARGE SCALE GENOMIC DNA]</scope>
    <source>
        <strain evidence="4 5">NC_YFY_NT001</strain>
    </source>
</reference>
<dbReference type="KEGG" id="ntp:CRH09_04380"/>
<feature type="compositionally biased region" description="Basic and acidic residues" evidence="2">
    <location>
        <begin position="403"/>
        <end position="418"/>
    </location>
</feature>
<dbReference type="RefSeq" id="WP_098692828.1">
    <property type="nucleotide sequence ID" value="NZ_CP023778.1"/>
</dbReference>
<feature type="region of interest" description="Disordered" evidence="2">
    <location>
        <begin position="225"/>
        <end position="418"/>
    </location>
</feature>
<dbReference type="EMBL" id="CP023778">
    <property type="protein sequence ID" value="ATL65556.1"/>
    <property type="molecule type" value="Genomic_DNA"/>
</dbReference>
<dbReference type="Proteomes" id="UP000221961">
    <property type="component" value="Chromosome"/>
</dbReference>
<evidence type="ECO:0000256" key="2">
    <source>
        <dbReference type="SAM" id="MobiDB-lite"/>
    </source>
</evidence>
<dbReference type="SUPFAM" id="SSF140459">
    <property type="entry name" value="PE/PPE dimer-like"/>
    <property type="match status" value="1"/>
</dbReference>
<gene>
    <name evidence="4" type="ORF">CRH09_04380</name>
</gene>
<dbReference type="GeneID" id="88356672"/>
<sequence length="461" mass="45623">MGGNDPNPNWQFSPTAYLEAIAAGDPTLKPDAVKVRNAAAQRQEWANSAGNLVKGSGVDPDYIPGGIENFSHMPLEVMRANVDAMMPGVMHASAQAWNKVADAVMFSSMGLTAKVNGTISQGWEGATANAISEATRQFSNDLADIHNVMESVQNRIQSVAYAAEVVKMQMPPVSDPAAGTGYLAGVVQGVQNPAQAVGQASADTEAQQAAAWALANHYKPTYEPAGQQVPMFVPPTGPNGTGPDGIGTPGLGGNGGTNGGHSGGTSDSSGGESPKDGTQGGNQQNPDPSATNPASSGNSPGGQGGQATGPAVTSPAGTDSTATNPAGVGSGVGTSGGGAGRGGIGVPGFGGIGGHTGATAPGRSIPGAPVPAAAAGGALAGAARAAGAGTPGMPGMGAPGAKGKGEEDKERKGRPELLVHERNKLDLIGELTPLVPPVIGGDALEPSDDWHGRENPGRDQR</sequence>
<dbReference type="Gene3D" id="1.20.1260.20">
    <property type="entry name" value="PPE superfamily"/>
    <property type="match status" value="1"/>
</dbReference>
<protein>
    <recommendedName>
        <fullName evidence="3">PPE domain-containing protein</fullName>
    </recommendedName>
</protein>